<dbReference type="EMBL" id="CP017757">
    <property type="protein sequence ID" value="AQV95630.1"/>
    <property type="molecule type" value="Genomic_DNA"/>
</dbReference>
<protein>
    <submittedName>
        <fullName evidence="2">Uncharacterized protein</fullName>
    </submittedName>
</protein>
<dbReference type="AlphaFoldDB" id="A0A1U9USN2"/>
<feature type="region of interest" description="Disordered" evidence="1">
    <location>
        <begin position="42"/>
        <end position="75"/>
    </location>
</feature>
<proteinExistence type="predicted"/>
<organism evidence="2 3">
    <name type="scientific">Cupriavidus necator</name>
    <name type="common">Alcaligenes eutrophus</name>
    <name type="synonym">Ralstonia eutropha</name>
    <dbReference type="NCBI Taxonomy" id="106590"/>
    <lineage>
        <taxon>Bacteria</taxon>
        <taxon>Pseudomonadati</taxon>
        <taxon>Pseudomonadota</taxon>
        <taxon>Betaproteobacteria</taxon>
        <taxon>Burkholderiales</taxon>
        <taxon>Burkholderiaceae</taxon>
        <taxon>Cupriavidus</taxon>
    </lineage>
</organism>
<reference evidence="3" key="1">
    <citation type="submission" date="2017-02" db="EMBL/GenBank/DDBJ databases">
        <title>Complete genome sequence of Cupriavidus necator strain NH9, a 3-chlorobenzoate degrader.</title>
        <authorList>
            <person name="Moriuchi R."/>
            <person name="Dohra H."/>
            <person name="Ogawa N."/>
        </authorList>
    </citation>
    <scope>NUCLEOTIDE SEQUENCE [LARGE SCALE GENOMIC DNA]</scope>
    <source>
        <strain evidence="3">NH9</strain>
    </source>
</reference>
<name>A0A1U9USN2_CUPNE</name>
<evidence type="ECO:0000313" key="2">
    <source>
        <dbReference type="EMBL" id="AQV95630.1"/>
    </source>
</evidence>
<sequence>MALAALPWPAAHAARLEDVARIIDAGMIGNVATADLPATAGAQAAAQGPTPPNLFPAFSWEPPPAPPPDPVAIPVPKPRPGPPPMPFQVSAMWRYQGQPPVIAMQAFGNTYLLCERCGVPGHHGVGAVLEREYRIDRIAQSGVTLTYLPMRHVSVVPVLPRPPMGSQ</sequence>
<evidence type="ECO:0000256" key="1">
    <source>
        <dbReference type="SAM" id="MobiDB-lite"/>
    </source>
</evidence>
<feature type="compositionally biased region" description="Pro residues" evidence="1">
    <location>
        <begin position="61"/>
        <end position="75"/>
    </location>
</feature>
<accession>A0A1U9USN2</accession>
<dbReference type="Proteomes" id="UP000189627">
    <property type="component" value="Chromosome 1"/>
</dbReference>
<gene>
    <name evidence="2" type="ORF">BJN34_17250</name>
</gene>
<dbReference type="KEGG" id="cuh:BJN34_17250"/>
<evidence type="ECO:0000313" key="3">
    <source>
        <dbReference type="Proteomes" id="UP000189627"/>
    </source>
</evidence>